<dbReference type="GO" id="GO:0005634">
    <property type="term" value="C:nucleus"/>
    <property type="evidence" value="ECO:0007669"/>
    <property type="project" value="UniProtKB-SubCell"/>
</dbReference>
<gene>
    <name evidence="16" type="ORF">SCHPADRAFT_1002935</name>
</gene>
<dbReference type="SMART" id="SM01314">
    <property type="entry name" value="SnAC"/>
    <property type="match status" value="1"/>
</dbReference>
<keyword evidence="7" id="KW-0804">Transcription</keyword>
<dbReference type="InterPro" id="IPR049730">
    <property type="entry name" value="SNF2/RAD54-like_C"/>
</dbReference>
<evidence type="ECO:0000256" key="9">
    <source>
        <dbReference type="PROSITE-ProRule" id="PRU00035"/>
    </source>
</evidence>
<dbReference type="InterPro" id="IPR000330">
    <property type="entry name" value="SNF2_N"/>
</dbReference>
<dbReference type="InterPro" id="IPR014978">
    <property type="entry name" value="Gln-Leu-Gln_QLQ"/>
</dbReference>
<feature type="domain" description="QLQ" evidence="15">
    <location>
        <begin position="125"/>
        <end position="160"/>
    </location>
</feature>
<keyword evidence="17" id="KW-1185">Reference proteome</keyword>
<dbReference type="FunFam" id="3.40.50.10810:FF:000008">
    <property type="entry name" value="Chromatin structure-remodeling complex subunit snf21"/>
    <property type="match status" value="1"/>
</dbReference>
<feature type="compositionally biased region" description="Polar residues" evidence="10">
    <location>
        <begin position="192"/>
        <end position="211"/>
    </location>
</feature>
<feature type="domain" description="Helicase ATP-binding" evidence="12">
    <location>
        <begin position="611"/>
        <end position="776"/>
    </location>
</feature>
<dbReference type="PROSITE" id="PS51204">
    <property type="entry name" value="HSA"/>
    <property type="match status" value="1"/>
</dbReference>
<evidence type="ECO:0000256" key="3">
    <source>
        <dbReference type="ARBA" id="ARBA00022801"/>
    </source>
</evidence>
<evidence type="ECO:0000256" key="7">
    <source>
        <dbReference type="ARBA" id="ARBA00023163"/>
    </source>
</evidence>
<feature type="domain" description="HSA" evidence="14">
    <location>
        <begin position="424"/>
        <end position="496"/>
    </location>
</feature>
<feature type="region of interest" description="Disordered" evidence="10">
    <location>
        <begin position="1223"/>
        <end position="1294"/>
    </location>
</feature>
<proteinExistence type="predicted"/>
<dbReference type="GO" id="GO:0016787">
    <property type="term" value="F:hydrolase activity"/>
    <property type="evidence" value="ECO:0007669"/>
    <property type="project" value="UniProtKB-KW"/>
</dbReference>
<dbReference type="InterPro" id="IPR001650">
    <property type="entry name" value="Helicase_C-like"/>
</dbReference>
<dbReference type="STRING" id="27342.A0A0H2RKQ3"/>
<accession>A0A0H2RKQ3</accession>
<organism evidence="16 17">
    <name type="scientific">Schizopora paradoxa</name>
    <dbReference type="NCBI Taxonomy" id="27342"/>
    <lineage>
        <taxon>Eukaryota</taxon>
        <taxon>Fungi</taxon>
        <taxon>Dikarya</taxon>
        <taxon>Basidiomycota</taxon>
        <taxon>Agaricomycotina</taxon>
        <taxon>Agaricomycetes</taxon>
        <taxon>Hymenochaetales</taxon>
        <taxon>Schizoporaceae</taxon>
        <taxon>Schizopora</taxon>
    </lineage>
</organism>
<dbReference type="EMBL" id="KQ086315">
    <property type="protein sequence ID" value="KLO05391.1"/>
    <property type="molecule type" value="Genomic_DNA"/>
</dbReference>
<sequence>MATPLPTSINHGPPPTNMQNGLVNGANRPFPPMQNLRAMIARVQQMRQAGMTPETNPDMERMIRYVNAAQQHLSQNNALPDGTNTPHLNGHANPQMNGFQPGANLLAASQTPNRAYTPTPQSPVSFTKEQINALRIQIHAFRLLSRGEPIPEHIARVLHPEDGALVELEKLLQGPDVPARIVDAAVKMAASNEPTASDGTAESSNVNGVTTTEDDSVKAEEQENLGDLPSGPFLEDNTDSGIYPYNAFIHPFTHLKMPKNLAPSAATLYATRLQRLLVPSVMPQGLDPHQIIAERNRFIDARIEQRIRELSSLPVTMGDGGMDQFPLPTLDGSMGGDANKENDSEKDTIDIQKNDVSFKLNGKLGAIIELKALRVREKQRILRAQIVERLNHGTLLPLDRKDLRRARRPTIRDARMTEQLERKQRTDRERRAKQKHLEQLNVICSHGRDMIAANRAHQDRILKLGRAVQALHTFTEKEEAKRIERISKERLKALKADDEEAYMKLIDTAKDTRITHLLRQTDAYLDSLAQAVVAQQNDDVHRDTIIVGQTEDGPADETMFGAQKMVDPDEKTKIDYYAVAHKITEKVSKQPSILVGGTLKEYQLKGLQWMVSLYNNRLNGILADEMGLGKTIQTISLVTFLIEVKKQRGPYLVIVPLSTMTNWTGEFAKWAPSVRMISYKGNPNQRRTLQNDIRAGQFQVLLTTYEYIIKDRPILSKMKWVHMIIDEGHRMKNTQSKLSQTLTQYYHSRYRLILTGTPLQNNLPELWSLLNFVLPKIFNSVKSFDEWFNTPFANSGSSDKIELNEEEALLIIRRLHKVLRPFLLRRLKKDVESELPDKVEKVIKIRMSALQSQLYKQMKKYKMIADGKEGSKGKQGGVKGLSNELMQLRKICQHPFLFDSVEDKINPGGMIDDKIHRVAGKFELLHRVLPKFFATGHRVLIFFQMTKVMDIMEDFLKFQGFKYLRLDGGTKTEERATHVQAFNAKDSEIQVFILSTRAGGLGLNLQTADTVIIFDSDWNPHADLQAQDRAHRIGQTKAVRILRFITEKSVEEAMYARARYKLDIDDKVIQAGRFDNKSTQEEQEEFLRSILEADQEEENEEAGDMNDEEINELIARDDREVEIFRDMDIQRLRDQKTAWQLAGHHGQPPQPLIQLEELPDCYRNDEFFDTVAMDDEVEGRGHRRRNIVSYNDGLSDDAWAMALEGEEDIQEIIEKSREKVQRRAASKLMRDSEGQSSRNSPALEETKGKRKKGRPPKNPVEDYDTPLSNGKRKRGGKATSVTPSLNGDDDDRDAKRRKVKVDALTPAIKERLKKVFNECYKAVQNCEEPGTGRRRWELFRELPDKRQYPDYYQTIVQPIAMSQLRKRAQSNYYKDVQSYRDDWRLMFRNARTYNKEDSWVYVDAVEMEKVFDETFNRLTLGSGLPGADDSQAGGSGSAPMDEDEKPLPTRRSMGRANSKQQILSDDDEVYLTPSDDD</sequence>
<keyword evidence="2" id="KW-0547">Nucleotide-binding</keyword>
<dbReference type="SMART" id="SM00573">
    <property type="entry name" value="HSA"/>
    <property type="match status" value="1"/>
</dbReference>
<keyword evidence="4" id="KW-0067">ATP-binding</keyword>
<evidence type="ECO:0000259" key="14">
    <source>
        <dbReference type="PROSITE" id="PS51204"/>
    </source>
</evidence>
<evidence type="ECO:0000256" key="8">
    <source>
        <dbReference type="ARBA" id="ARBA00023242"/>
    </source>
</evidence>
<dbReference type="PANTHER" id="PTHR10799">
    <property type="entry name" value="SNF2/RAD54 HELICASE FAMILY"/>
    <property type="match status" value="1"/>
</dbReference>
<dbReference type="GO" id="GO:0006355">
    <property type="term" value="P:regulation of DNA-templated transcription"/>
    <property type="evidence" value="ECO:0007669"/>
    <property type="project" value="InterPro"/>
</dbReference>
<reference evidence="16 17" key="1">
    <citation type="submission" date="2015-04" db="EMBL/GenBank/DDBJ databases">
        <title>Complete genome sequence of Schizopora paradoxa KUC8140, a cosmopolitan wood degrader in East Asia.</title>
        <authorList>
            <consortium name="DOE Joint Genome Institute"/>
            <person name="Min B."/>
            <person name="Park H."/>
            <person name="Jang Y."/>
            <person name="Kim J.-J."/>
            <person name="Kim K.H."/>
            <person name="Pangilinan J."/>
            <person name="Lipzen A."/>
            <person name="Riley R."/>
            <person name="Grigoriev I.V."/>
            <person name="Spatafora J.W."/>
            <person name="Choi I.-G."/>
        </authorList>
    </citation>
    <scope>NUCLEOTIDE SEQUENCE [LARGE SCALE GENOMIC DNA]</scope>
    <source>
        <strain evidence="16 17">KUC8140</strain>
    </source>
</reference>
<dbReference type="InterPro" id="IPR014012">
    <property type="entry name" value="HSA_dom"/>
</dbReference>
<dbReference type="GO" id="GO:0006338">
    <property type="term" value="P:chromatin remodeling"/>
    <property type="evidence" value="ECO:0007669"/>
    <property type="project" value="UniProtKB-ARBA"/>
</dbReference>
<dbReference type="Pfam" id="PF00271">
    <property type="entry name" value="Helicase_C"/>
    <property type="match status" value="1"/>
</dbReference>
<feature type="compositionally biased region" description="Acidic residues" evidence="10">
    <location>
        <begin position="1464"/>
        <end position="1477"/>
    </location>
</feature>
<keyword evidence="8" id="KW-0539">Nucleus</keyword>
<dbReference type="SMART" id="SM00297">
    <property type="entry name" value="BROMO"/>
    <property type="match status" value="1"/>
</dbReference>
<dbReference type="InterPro" id="IPR029295">
    <property type="entry name" value="SnAC"/>
</dbReference>
<evidence type="ECO:0000256" key="1">
    <source>
        <dbReference type="ARBA" id="ARBA00004123"/>
    </source>
</evidence>
<dbReference type="InterPro" id="IPR014001">
    <property type="entry name" value="Helicase_ATP-bd"/>
</dbReference>
<dbReference type="Gene3D" id="1.20.920.10">
    <property type="entry name" value="Bromodomain-like"/>
    <property type="match status" value="1"/>
</dbReference>
<evidence type="ECO:0000256" key="6">
    <source>
        <dbReference type="ARBA" id="ARBA00023117"/>
    </source>
</evidence>
<dbReference type="Proteomes" id="UP000053477">
    <property type="component" value="Unassembled WGS sequence"/>
</dbReference>
<dbReference type="CDD" id="cd17996">
    <property type="entry name" value="DEXHc_SMARCA2_SMARCA4"/>
    <property type="match status" value="1"/>
</dbReference>
<dbReference type="PROSITE" id="PS50014">
    <property type="entry name" value="BROMODOMAIN_2"/>
    <property type="match status" value="1"/>
</dbReference>
<evidence type="ECO:0000313" key="16">
    <source>
        <dbReference type="EMBL" id="KLO05391.1"/>
    </source>
</evidence>
<dbReference type="InterPro" id="IPR001487">
    <property type="entry name" value="Bromodomain"/>
</dbReference>
<dbReference type="Gene3D" id="3.40.50.10810">
    <property type="entry name" value="Tandem AAA-ATPase domain"/>
    <property type="match status" value="1"/>
</dbReference>
<keyword evidence="5" id="KW-0805">Transcription regulation</keyword>
<dbReference type="InterPro" id="IPR038718">
    <property type="entry name" value="SNF2-like_sf"/>
</dbReference>
<evidence type="ECO:0000259" key="15">
    <source>
        <dbReference type="PROSITE" id="PS51666"/>
    </source>
</evidence>
<evidence type="ECO:0000256" key="2">
    <source>
        <dbReference type="ARBA" id="ARBA00022741"/>
    </source>
</evidence>
<dbReference type="InterPro" id="IPR027417">
    <property type="entry name" value="P-loop_NTPase"/>
</dbReference>
<feature type="region of interest" description="Disordered" evidence="10">
    <location>
        <begin position="76"/>
        <end position="103"/>
    </location>
</feature>
<feature type="region of interest" description="Disordered" evidence="10">
    <location>
        <begin position="1421"/>
        <end position="1477"/>
    </location>
</feature>
<feature type="region of interest" description="Disordered" evidence="10">
    <location>
        <begin position="191"/>
        <end position="233"/>
    </location>
</feature>
<keyword evidence="6 9" id="KW-0103">Bromodomain</keyword>
<name>A0A0H2RKQ3_9AGAM</name>
<dbReference type="OrthoDB" id="5857104at2759"/>
<evidence type="ECO:0000259" key="12">
    <source>
        <dbReference type="PROSITE" id="PS51192"/>
    </source>
</evidence>
<dbReference type="PROSITE" id="PS51192">
    <property type="entry name" value="HELICASE_ATP_BIND_1"/>
    <property type="match status" value="1"/>
</dbReference>
<feature type="domain" description="Helicase C-terminal" evidence="13">
    <location>
        <begin position="924"/>
        <end position="1085"/>
    </location>
</feature>
<dbReference type="PROSITE" id="PS51194">
    <property type="entry name" value="HELICASE_CTER"/>
    <property type="match status" value="1"/>
</dbReference>
<dbReference type="SUPFAM" id="SSF52540">
    <property type="entry name" value="P-loop containing nucleoside triphosphate hydrolases"/>
    <property type="match status" value="2"/>
</dbReference>
<dbReference type="InParanoid" id="A0A0H2RKQ3"/>
<dbReference type="PRINTS" id="PR00503">
    <property type="entry name" value="BROMODOMAIN"/>
</dbReference>
<dbReference type="GO" id="GO:0005524">
    <property type="term" value="F:ATP binding"/>
    <property type="evidence" value="ECO:0007669"/>
    <property type="project" value="InterPro"/>
</dbReference>
<dbReference type="Gene3D" id="3.40.50.300">
    <property type="entry name" value="P-loop containing nucleotide triphosphate hydrolases"/>
    <property type="match status" value="1"/>
</dbReference>
<dbReference type="SMART" id="SM00951">
    <property type="entry name" value="QLQ"/>
    <property type="match status" value="1"/>
</dbReference>
<dbReference type="CDD" id="cd18793">
    <property type="entry name" value="SF2_C_SNF"/>
    <property type="match status" value="1"/>
</dbReference>
<dbReference type="Pfam" id="PF00176">
    <property type="entry name" value="SNF2-rel_dom"/>
    <property type="match status" value="1"/>
</dbReference>
<evidence type="ECO:0000259" key="13">
    <source>
        <dbReference type="PROSITE" id="PS51194"/>
    </source>
</evidence>
<dbReference type="InterPro" id="IPR036427">
    <property type="entry name" value="Bromodomain-like_sf"/>
</dbReference>
<feature type="domain" description="Bromo" evidence="11">
    <location>
        <begin position="1331"/>
        <end position="1401"/>
    </location>
</feature>
<keyword evidence="3" id="KW-0378">Hydrolase</keyword>
<dbReference type="Gene3D" id="1.20.5.170">
    <property type="match status" value="1"/>
</dbReference>
<dbReference type="PROSITE" id="PS51666">
    <property type="entry name" value="QLQ"/>
    <property type="match status" value="1"/>
</dbReference>
<protein>
    <submittedName>
        <fullName evidence="16">SNF2-family ATP dependent chromatin remodeling factor snf21</fullName>
    </submittedName>
</protein>
<dbReference type="SUPFAM" id="SSF47370">
    <property type="entry name" value="Bromodomain"/>
    <property type="match status" value="1"/>
</dbReference>
<dbReference type="SMART" id="SM00490">
    <property type="entry name" value="HELICc"/>
    <property type="match status" value="1"/>
</dbReference>
<evidence type="ECO:0000256" key="5">
    <source>
        <dbReference type="ARBA" id="ARBA00023015"/>
    </source>
</evidence>
<dbReference type="Pfam" id="PF00439">
    <property type="entry name" value="Bromodomain"/>
    <property type="match status" value="1"/>
</dbReference>
<evidence type="ECO:0000256" key="4">
    <source>
        <dbReference type="ARBA" id="ARBA00022840"/>
    </source>
</evidence>
<evidence type="ECO:0000313" key="17">
    <source>
        <dbReference type="Proteomes" id="UP000053477"/>
    </source>
</evidence>
<dbReference type="Pfam" id="PF14619">
    <property type="entry name" value="SnAC"/>
    <property type="match status" value="1"/>
</dbReference>
<comment type="subcellular location">
    <subcellularLocation>
        <location evidence="1">Nucleus</location>
    </subcellularLocation>
</comment>
<evidence type="ECO:0000256" key="10">
    <source>
        <dbReference type="SAM" id="MobiDB-lite"/>
    </source>
</evidence>
<dbReference type="GO" id="GO:0042393">
    <property type="term" value="F:histone binding"/>
    <property type="evidence" value="ECO:0007669"/>
    <property type="project" value="InterPro"/>
</dbReference>
<dbReference type="FunCoup" id="A0A0H2RKQ3">
    <property type="interactions" value="731"/>
</dbReference>
<dbReference type="SMART" id="SM00487">
    <property type="entry name" value="DEXDc"/>
    <property type="match status" value="1"/>
</dbReference>
<dbReference type="Pfam" id="PF08880">
    <property type="entry name" value="QLQ"/>
    <property type="match status" value="1"/>
</dbReference>
<evidence type="ECO:0000259" key="11">
    <source>
        <dbReference type="PROSITE" id="PS50014"/>
    </source>
</evidence>
<feature type="compositionally biased region" description="Polar residues" evidence="10">
    <location>
        <begin position="76"/>
        <end position="98"/>
    </location>
</feature>
<dbReference type="Pfam" id="PF07529">
    <property type="entry name" value="HSA"/>
    <property type="match status" value="1"/>
</dbReference>